<dbReference type="EMBL" id="CADEPM010000004">
    <property type="protein sequence ID" value="CAB3405167.1"/>
    <property type="molecule type" value="Genomic_DNA"/>
</dbReference>
<keyword evidence="3" id="KW-1185">Reference proteome</keyword>
<proteinExistence type="predicted"/>
<reference evidence="2 3" key="1">
    <citation type="submission" date="2020-04" db="EMBL/GenBank/DDBJ databases">
        <authorList>
            <person name="Laetsch R D."/>
            <person name="Stevens L."/>
            <person name="Kumar S."/>
            <person name="Blaxter L. M."/>
        </authorList>
    </citation>
    <scope>NUCLEOTIDE SEQUENCE [LARGE SCALE GENOMIC DNA]</scope>
</reference>
<dbReference type="Proteomes" id="UP000494206">
    <property type="component" value="Unassembled WGS sequence"/>
</dbReference>
<evidence type="ECO:0000256" key="1">
    <source>
        <dbReference type="SAM" id="MobiDB-lite"/>
    </source>
</evidence>
<gene>
    <name evidence="2" type="ORF">CBOVIS_LOCUS7396</name>
</gene>
<comment type="caution">
    <text evidence="2">The sequence shown here is derived from an EMBL/GenBank/DDBJ whole genome shotgun (WGS) entry which is preliminary data.</text>
</comment>
<sequence length="155" mass="17156">MAFRDNPSTTSNFSQNLYFYSILVNSISTIVHYCTDGFFSISLLSSIVFATVLHYKSTSSSLQDINLSLRRQHLSTTSRIFSTTLLAAIRVAFISIKEESSPSLYLAYLSLFIAFSDNLQLLTDAESYGMSTSAGGTSELQPHRPQRTVRYAPAG</sequence>
<dbReference type="OrthoDB" id="5821800at2759"/>
<evidence type="ECO:0000313" key="3">
    <source>
        <dbReference type="Proteomes" id="UP000494206"/>
    </source>
</evidence>
<name>A0A8S1ET03_9PELO</name>
<accession>A0A8S1ET03</accession>
<organism evidence="2 3">
    <name type="scientific">Caenorhabditis bovis</name>
    <dbReference type="NCBI Taxonomy" id="2654633"/>
    <lineage>
        <taxon>Eukaryota</taxon>
        <taxon>Metazoa</taxon>
        <taxon>Ecdysozoa</taxon>
        <taxon>Nematoda</taxon>
        <taxon>Chromadorea</taxon>
        <taxon>Rhabditida</taxon>
        <taxon>Rhabditina</taxon>
        <taxon>Rhabditomorpha</taxon>
        <taxon>Rhabditoidea</taxon>
        <taxon>Rhabditidae</taxon>
        <taxon>Peloderinae</taxon>
        <taxon>Caenorhabditis</taxon>
    </lineage>
</organism>
<dbReference type="AlphaFoldDB" id="A0A8S1ET03"/>
<protein>
    <submittedName>
        <fullName evidence="2">Uncharacterized protein</fullName>
    </submittedName>
</protein>
<feature type="region of interest" description="Disordered" evidence="1">
    <location>
        <begin position="133"/>
        <end position="155"/>
    </location>
</feature>
<evidence type="ECO:0000313" key="2">
    <source>
        <dbReference type="EMBL" id="CAB3405167.1"/>
    </source>
</evidence>